<dbReference type="PROSITE" id="PS50977">
    <property type="entry name" value="HTH_TETR_2"/>
    <property type="match status" value="1"/>
</dbReference>
<protein>
    <submittedName>
        <fullName evidence="7">TetR family transcriptional regulator</fullName>
    </submittedName>
</protein>
<dbReference type="PRINTS" id="PR00455">
    <property type="entry name" value="HTHTETR"/>
</dbReference>
<dbReference type="GO" id="GO:0003700">
    <property type="term" value="F:DNA-binding transcription factor activity"/>
    <property type="evidence" value="ECO:0007669"/>
    <property type="project" value="TreeGrafter"/>
</dbReference>
<dbReference type="InterPro" id="IPR047923">
    <property type="entry name" value="ArpA-like"/>
</dbReference>
<dbReference type="InterPro" id="IPR009057">
    <property type="entry name" value="Homeodomain-like_sf"/>
</dbReference>
<accession>A0AAU3HWU0</accession>
<dbReference type="SUPFAM" id="SSF48498">
    <property type="entry name" value="Tetracyclin repressor-like, C-terminal domain"/>
    <property type="match status" value="1"/>
</dbReference>
<dbReference type="NCBIfam" id="NF041196">
    <property type="entry name" value="ScbR_bind_reg"/>
    <property type="match status" value="1"/>
</dbReference>
<keyword evidence="1" id="KW-0805">Transcription regulation</keyword>
<dbReference type="GO" id="GO:0000976">
    <property type="term" value="F:transcription cis-regulatory region binding"/>
    <property type="evidence" value="ECO:0007669"/>
    <property type="project" value="TreeGrafter"/>
</dbReference>
<dbReference type="InterPro" id="IPR050109">
    <property type="entry name" value="HTH-type_TetR-like_transc_reg"/>
</dbReference>
<dbReference type="InterPro" id="IPR001647">
    <property type="entry name" value="HTH_TetR"/>
</dbReference>
<name>A0AAU3HWU0_9ACTN</name>
<dbReference type="InterPro" id="IPR036271">
    <property type="entry name" value="Tet_transcr_reg_TetR-rel_C_sf"/>
</dbReference>
<feature type="region of interest" description="Disordered" evidence="5">
    <location>
        <begin position="169"/>
        <end position="194"/>
    </location>
</feature>
<keyword evidence="2 4" id="KW-0238">DNA-binding</keyword>
<keyword evidence="3" id="KW-0804">Transcription</keyword>
<dbReference type="SUPFAM" id="SSF46689">
    <property type="entry name" value="Homeodomain-like"/>
    <property type="match status" value="1"/>
</dbReference>
<dbReference type="AlphaFoldDB" id="A0AAU3HWU0"/>
<evidence type="ECO:0000256" key="3">
    <source>
        <dbReference type="ARBA" id="ARBA00023163"/>
    </source>
</evidence>
<organism evidence="7">
    <name type="scientific">Streptomyces sp. NBC_01393</name>
    <dbReference type="NCBI Taxonomy" id="2903851"/>
    <lineage>
        <taxon>Bacteria</taxon>
        <taxon>Bacillati</taxon>
        <taxon>Actinomycetota</taxon>
        <taxon>Actinomycetes</taxon>
        <taxon>Kitasatosporales</taxon>
        <taxon>Streptomycetaceae</taxon>
        <taxon>Streptomyces</taxon>
    </lineage>
</organism>
<dbReference type="Pfam" id="PF00440">
    <property type="entry name" value="TetR_N"/>
    <property type="match status" value="1"/>
</dbReference>
<dbReference type="EMBL" id="CP109546">
    <property type="protein sequence ID" value="WTZ10054.1"/>
    <property type="molecule type" value="Genomic_DNA"/>
</dbReference>
<dbReference type="PANTHER" id="PTHR30055:SF234">
    <property type="entry name" value="HTH-TYPE TRANSCRIPTIONAL REGULATOR BETI"/>
    <property type="match status" value="1"/>
</dbReference>
<dbReference type="Gene3D" id="1.10.357.10">
    <property type="entry name" value="Tetracycline Repressor, domain 2"/>
    <property type="match status" value="1"/>
</dbReference>
<gene>
    <name evidence="7" type="ORF">OG699_19905</name>
</gene>
<evidence type="ECO:0000313" key="7">
    <source>
        <dbReference type="EMBL" id="WTZ10054.1"/>
    </source>
</evidence>
<proteinExistence type="predicted"/>
<dbReference type="InterPro" id="IPR023772">
    <property type="entry name" value="DNA-bd_HTH_TetR-type_CS"/>
</dbReference>
<evidence type="ECO:0000256" key="5">
    <source>
        <dbReference type="SAM" id="MobiDB-lite"/>
    </source>
</evidence>
<feature type="domain" description="HTH tetR-type" evidence="6">
    <location>
        <begin position="8"/>
        <end position="68"/>
    </location>
</feature>
<evidence type="ECO:0000256" key="4">
    <source>
        <dbReference type="PROSITE-ProRule" id="PRU00335"/>
    </source>
</evidence>
<reference evidence="7" key="1">
    <citation type="submission" date="2022-10" db="EMBL/GenBank/DDBJ databases">
        <title>The complete genomes of actinobacterial strains from the NBC collection.</title>
        <authorList>
            <person name="Joergensen T.S."/>
            <person name="Alvarez Arevalo M."/>
            <person name="Sterndorff E.B."/>
            <person name="Faurdal D."/>
            <person name="Vuksanovic O."/>
            <person name="Mourched A.-S."/>
            <person name="Charusanti P."/>
            <person name="Shaw S."/>
            <person name="Blin K."/>
            <person name="Weber T."/>
        </authorList>
    </citation>
    <scope>NUCLEOTIDE SEQUENCE</scope>
    <source>
        <strain evidence="7">NBC_01393</strain>
    </source>
</reference>
<feature type="DNA-binding region" description="H-T-H motif" evidence="4">
    <location>
        <begin position="31"/>
        <end position="50"/>
    </location>
</feature>
<dbReference type="PROSITE" id="PS01081">
    <property type="entry name" value="HTH_TETR_1"/>
    <property type="match status" value="1"/>
</dbReference>
<sequence>MVRQERSERTRRNLIRAASTVFDQSGYERATLSAISERAQVTKGALFFHFAAKSDLARAVQAQACTTSGAALRKLARRETPAFETATAMAHTLVGLVETDTTVRAGARLAQEIRTPDDPSLHCHSNWLGALHGILDRARNDGSLLPDVDVGAAAVLMLSMITGTTALPRLPALPGTPRSPHPRHASAPHFASRSPQATGDLWLTRMLHLTRPALSGLPTS</sequence>
<evidence type="ECO:0000256" key="1">
    <source>
        <dbReference type="ARBA" id="ARBA00023015"/>
    </source>
</evidence>
<dbReference type="PANTHER" id="PTHR30055">
    <property type="entry name" value="HTH-TYPE TRANSCRIPTIONAL REGULATOR RUTR"/>
    <property type="match status" value="1"/>
</dbReference>
<evidence type="ECO:0000259" key="6">
    <source>
        <dbReference type="PROSITE" id="PS50977"/>
    </source>
</evidence>
<evidence type="ECO:0000256" key="2">
    <source>
        <dbReference type="ARBA" id="ARBA00023125"/>
    </source>
</evidence>